<sequence>MQMRCRWVDKRQVIYKRRIYMYNELRKMGYKPMSERSKMRFRCDGCGECCKNREDIILNGYDVVRLRKKLDITLEELIQKYAEVYIGASSKMPLIRLLPVGEEQRCPFLFFNKCIVHEAKPTICGLFPLGRAYTEKTEVQYFLQDVPCGERDNTQTVGEWVSEFFGEEGIQCGKYWNYMVTRLCNWIHQNEDKCTEELYNILFVLLYANYDLQHNIKQQMEIACKCIDRYVELLDEHDAGPALKLLFEDMGEKKNSVEQS</sequence>
<dbReference type="Proteomes" id="UP000285610">
    <property type="component" value="Unassembled WGS sequence"/>
</dbReference>
<comment type="caution">
    <text evidence="1">The sequence shown here is derived from an EMBL/GenBank/DDBJ whole genome shotgun (WGS) entry which is preliminary data.</text>
</comment>
<dbReference type="EMBL" id="QRQE01000013">
    <property type="protein sequence ID" value="RHM77635.1"/>
    <property type="molecule type" value="Genomic_DNA"/>
</dbReference>
<dbReference type="PANTHER" id="PTHR35866:SF1">
    <property type="entry name" value="YKGJ FAMILY CYSTEINE CLUSTER PROTEIN"/>
    <property type="match status" value="1"/>
</dbReference>
<proteinExistence type="predicted"/>
<dbReference type="AlphaFoldDB" id="A0A415SAU1"/>
<gene>
    <name evidence="1" type="ORF">DWZ50_06730</name>
</gene>
<evidence type="ECO:0000313" key="1">
    <source>
        <dbReference type="EMBL" id="RHM77635.1"/>
    </source>
</evidence>
<accession>A0A415SAU1</accession>
<dbReference type="InterPro" id="IPR005358">
    <property type="entry name" value="Puta_zinc/iron-chelating_dom"/>
</dbReference>
<protein>
    <submittedName>
        <fullName evidence="1">YkgJ family cysteine cluster protein</fullName>
    </submittedName>
</protein>
<name>A0A415SAU1_MEDGN</name>
<organism evidence="1 2">
    <name type="scientific">Mediterraneibacter gnavus</name>
    <name type="common">Ruminococcus gnavus</name>
    <dbReference type="NCBI Taxonomy" id="33038"/>
    <lineage>
        <taxon>Bacteria</taxon>
        <taxon>Bacillati</taxon>
        <taxon>Bacillota</taxon>
        <taxon>Clostridia</taxon>
        <taxon>Lachnospirales</taxon>
        <taxon>Lachnospiraceae</taxon>
        <taxon>Mediterraneibacter</taxon>
    </lineage>
</organism>
<dbReference type="PANTHER" id="PTHR35866">
    <property type="entry name" value="PUTATIVE-RELATED"/>
    <property type="match status" value="1"/>
</dbReference>
<dbReference type="Pfam" id="PF03692">
    <property type="entry name" value="CxxCxxCC"/>
    <property type="match status" value="1"/>
</dbReference>
<reference evidence="1 2" key="1">
    <citation type="submission" date="2018-08" db="EMBL/GenBank/DDBJ databases">
        <title>A genome reference for cultivated species of the human gut microbiota.</title>
        <authorList>
            <person name="Zou Y."/>
            <person name="Xue W."/>
            <person name="Luo G."/>
        </authorList>
    </citation>
    <scope>NUCLEOTIDE SEQUENCE [LARGE SCALE GENOMIC DNA]</scope>
    <source>
        <strain evidence="1 2">AF33-12</strain>
    </source>
</reference>
<evidence type="ECO:0000313" key="2">
    <source>
        <dbReference type="Proteomes" id="UP000285610"/>
    </source>
</evidence>